<dbReference type="EMBL" id="FORX01000006">
    <property type="protein sequence ID" value="SFJ72162.1"/>
    <property type="molecule type" value="Genomic_DNA"/>
</dbReference>
<accession>A0A1I3TNM6</accession>
<dbReference type="InterPro" id="IPR051685">
    <property type="entry name" value="Ycf3/AcsC/BcsC/TPR_MFPF"/>
</dbReference>
<proteinExistence type="predicted"/>
<gene>
    <name evidence="5" type="ORF">SAMN04488082_10628</name>
</gene>
<evidence type="ECO:0000256" key="1">
    <source>
        <dbReference type="ARBA" id="ARBA00022737"/>
    </source>
</evidence>
<keyword evidence="1" id="KW-0677">Repeat</keyword>
<evidence type="ECO:0000256" key="4">
    <source>
        <dbReference type="PROSITE-ProRule" id="PRU00339"/>
    </source>
</evidence>
<dbReference type="InterPro" id="IPR011990">
    <property type="entry name" value="TPR-like_helical_dom_sf"/>
</dbReference>
<keyword evidence="3" id="KW-0793">Thylakoid</keyword>
<protein>
    <submittedName>
        <fullName evidence="5">Tetratricopeptide repeat-containing protein</fullName>
    </submittedName>
</protein>
<evidence type="ECO:0000256" key="2">
    <source>
        <dbReference type="ARBA" id="ARBA00022803"/>
    </source>
</evidence>
<dbReference type="STRING" id="52560.SAMN04488082_10628"/>
<keyword evidence="6" id="KW-1185">Reference proteome</keyword>
<reference evidence="6" key="1">
    <citation type="submission" date="2016-10" db="EMBL/GenBank/DDBJ databases">
        <authorList>
            <person name="Varghese N."/>
            <person name="Submissions S."/>
        </authorList>
    </citation>
    <scope>NUCLEOTIDE SEQUENCE [LARGE SCALE GENOMIC DNA]</scope>
    <source>
        <strain evidence="6">DSM 5918</strain>
    </source>
</reference>
<name>A0A1I3TNM6_9BACT</name>
<dbReference type="PROSITE" id="PS50005">
    <property type="entry name" value="TPR"/>
    <property type="match status" value="1"/>
</dbReference>
<feature type="repeat" description="TPR" evidence="4">
    <location>
        <begin position="113"/>
        <end position="146"/>
    </location>
</feature>
<dbReference type="Proteomes" id="UP000198635">
    <property type="component" value="Unassembled WGS sequence"/>
</dbReference>
<dbReference type="RefSeq" id="WP_177193077.1">
    <property type="nucleotide sequence ID" value="NZ_FORX01000006.1"/>
</dbReference>
<dbReference type="Pfam" id="PF14559">
    <property type="entry name" value="TPR_19"/>
    <property type="match status" value="1"/>
</dbReference>
<keyword evidence="2 4" id="KW-0802">TPR repeat</keyword>
<dbReference type="AlphaFoldDB" id="A0A1I3TNM6"/>
<dbReference type="Gene3D" id="1.25.40.10">
    <property type="entry name" value="Tetratricopeptide repeat domain"/>
    <property type="match status" value="1"/>
</dbReference>
<organism evidence="5 6">
    <name type="scientific">Desulfomicrobium apsheronum</name>
    <dbReference type="NCBI Taxonomy" id="52560"/>
    <lineage>
        <taxon>Bacteria</taxon>
        <taxon>Pseudomonadati</taxon>
        <taxon>Thermodesulfobacteriota</taxon>
        <taxon>Desulfovibrionia</taxon>
        <taxon>Desulfovibrionales</taxon>
        <taxon>Desulfomicrobiaceae</taxon>
        <taxon>Desulfomicrobium</taxon>
    </lineage>
</organism>
<dbReference type="InterPro" id="IPR019734">
    <property type="entry name" value="TPR_rpt"/>
</dbReference>
<evidence type="ECO:0000256" key="3">
    <source>
        <dbReference type="ARBA" id="ARBA00023078"/>
    </source>
</evidence>
<dbReference type="PANTHER" id="PTHR44943:SF9">
    <property type="entry name" value="TPR-REPEAT-CONTAINING PROTEIN"/>
    <property type="match status" value="1"/>
</dbReference>
<dbReference type="SMART" id="SM00028">
    <property type="entry name" value="TPR"/>
    <property type="match status" value="3"/>
</dbReference>
<dbReference type="PANTHER" id="PTHR44943">
    <property type="entry name" value="CELLULOSE SYNTHASE OPERON PROTEIN C"/>
    <property type="match status" value="1"/>
</dbReference>
<dbReference type="SUPFAM" id="SSF48452">
    <property type="entry name" value="TPR-like"/>
    <property type="match status" value="1"/>
</dbReference>
<evidence type="ECO:0000313" key="5">
    <source>
        <dbReference type="EMBL" id="SFJ72162.1"/>
    </source>
</evidence>
<evidence type="ECO:0000313" key="6">
    <source>
        <dbReference type="Proteomes" id="UP000198635"/>
    </source>
</evidence>
<sequence>METNNAFPQAARRRALFFLLACLGVMLFATVSFRVENPSIVQHEEPRGMPGGGGMEQMGGDMAAVSAMMKKLQENPEDVQAMRALGMSFMDMQAWDRAISFWDMLLERDGNDVMALNQKGFCLFELEKYAEAAELFERMLTIEQKNFHAHYNLGVIYKHYLSESDKAAAHFQAVIDAAPDDPALIENAKRELESK</sequence>